<dbReference type="EMBL" id="CM035422">
    <property type="protein sequence ID" value="KAH7373461.1"/>
    <property type="molecule type" value="Genomic_DNA"/>
</dbReference>
<dbReference type="AlphaFoldDB" id="A0A8T2SVB4"/>
<name>A0A8T2SVB4_CERRI</name>
<evidence type="ECO:0000256" key="1">
    <source>
        <dbReference type="ARBA" id="ARBA00023122"/>
    </source>
</evidence>
<evidence type="ECO:0000313" key="4">
    <source>
        <dbReference type="EMBL" id="KAH7373461.1"/>
    </source>
</evidence>
<sequence>MAAFVHAGFIVRKVGNDSIFPLSPSGAATHRFGVSQIRWPASSWLQVSRGSTFSRKAAEDSEGSTGSPTVLPSGEWPENFSILNFEDLSKHYESVLFKEEAQPSTILADVMSTTIYTARPDQQLEEIDQHFLQISGLPVINDNLECIGVLSKKDKTKATNGLNSKVHEVMSSPAITLTADKTVSDAAILMLKHKVHRIPIVNNSRQVVGIVTRTDIFSALEGKSTS</sequence>
<dbReference type="Gene3D" id="3.10.580.10">
    <property type="entry name" value="CBS-domain"/>
    <property type="match status" value="2"/>
</dbReference>
<dbReference type="SMART" id="SM00116">
    <property type="entry name" value="CBS"/>
    <property type="match status" value="2"/>
</dbReference>
<dbReference type="PANTHER" id="PTHR43080:SF29">
    <property type="entry name" value="OS02G0818000 PROTEIN"/>
    <property type="match status" value="1"/>
</dbReference>
<dbReference type="OMA" id="DKMQPSA"/>
<dbReference type="PROSITE" id="PS51371">
    <property type="entry name" value="CBS"/>
    <property type="match status" value="1"/>
</dbReference>
<dbReference type="InterPro" id="IPR000644">
    <property type="entry name" value="CBS_dom"/>
</dbReference>
<keyword evidence="5" id="KW-1185">Reference proteome</keyword>
<evidence type="ECO:0000256" key="2">
    <source>
        <dbReference type="PROSITE-ProRule" id="PRU00703"/>
    </source>
</evidence>
<dbReference type="PANTHER" id="PTHR43080">
    <property type="entry name" value="CBS DOMAIN-CONTAINING PROTEIN CBSX3, MITOCHONDRIAL"/>
    <property type="match status" value="1"/>
</dbReference>
<dbReference type="Pfam" id="PF00571">
    <property type="entry name" value="CBS"/>
    <property type="match status" value="2"/>
</dbReference>
<dbReference type="InterPro" id="IPR046342">
    <property type="entry name" value="CBS_dom_sf"/>
</dbReference>
<dbReference type="InterPro" id="IPR051257">
    <property type="entry name" value="Diverse_CBS-Domain"/>
</dbReference>
<comment type="caution">
    <text evidence="4">The sequence shown here is derived from an EMBL/GenBank/DDBJ whole genome shotgun (WGS) entry which is preliminary data.</text>
</comment>
<accession>A0A8T2SVB4</accession>
<organism evidence="4 5">
    <name type="scientific">Ceratopteris richardii</name>
    <name type="common">Triangle waterfern</name>
    <dbReference type="NCBI Taxonomy" id="49495"/>
    <lineage>
        <taxon>Eukaryota</taxon>
        <taxon>Viridiplantae</taxon>
        <taxon>Streptophyta</taxon>
        <taxon>Embryophyta</taxon>
        <taxon>Tracheophyta</taxon>
        <taxon>Polypodiopsida</taxon>
        <taxon>Polypodiidae</taxon>
        <taxon>Polypodiales</taxon>
        <taxon>Pteridineae</taxon>
        <taxon>Pteridaceae</taxon>
        <taxon>Parkerioideae</taxon>
        <taxon>Ceratopteris</taxon>
    </lineage>
</organism>
<reference evidence="4" key="1">
    <citation type="submission" date="2021-08" db="EMBL/GenBank/DDBJ databases">
        <title>WGS assembly of Ceratopteris richardii.</title>
        <authorList>
            <person name="Marchant D.B."/>
            <person name="Chen G."/>
            <person name="Jenkins J."/>
            <person name="Shu S."/>
            <person name="Leebens-Mack J."/>
            <person name="Grimwood J."/>
            <person name="Schmutz J."/>
            <person name="Soltis P."/>
            <person name="Soltis D."/>
            <person name="Chen Z.-H."/>
        </authorList>
    </citation>
    <scope>NUCLEOTIDE SEQUENCE</scope>
    <source>
        <strain evidence="4">Whitten #5841</strain>
        <tissue evidence="4">Leaf</tissue>
    </source>
</reference>
<dbReference type="Proteomes" id="UP000825935">
    <property type="component" value="Chromosome 17"/>
</dbReference>
<evidence type="ECO:0000259" key="3">
    <source>
        <dbReference type="PROSITE" id="PS51371"/>
    </source>
</evidence>
<gene>
    <name evidence="4" type="ORF">KP509_17G057700</name>
</gene>
<feature type="domain" description="CBS" evidence="3">
    <location>
        <begin position="170"/>
        <end position="226"/>
    </location>
</feature>
<evidence type="ECO:0000313" key="5">
    <source>
        <dbReference type="Proteomes" id="UP000825935"/>
    </source>
</evidence>
<keyword evidence="1 2" id="KW-0129">CBS domain</keyword>
<proteinExistence type="predicted"/>
<dbReference type="OrthoDB" id="418595at2759"/>
<protein>
    <recommendedName>
        <fullName evidence="3">CBS domain-containing protein</fullName>
    </recommendedName>
</protein>
<dbReference type="SUPFAM" id="SSF54631">
    <property type="entry name" value="CBS-domain pair"/>
    <property type="match status" value="1"/>
</dbReference>